<dbReference type="Proteomes" id="UP000008030">
    <property type="component" value="Segment"/>
</dbReference>
<protein>
    <submittedName>
        <fullName evidence="1">27.1 kDa</fullName>
    </submittedName>
</protein>
<sequence>MIGDLDRVFLRLASCIGSNLGVFRNGGRLVGTMLRLLCTLSVVSSKVRAQSFTSPTVVHDAIARCCRATNCCRNACNSLSRESRALVTVSNSLTAVSYALLSSSTPVPPVRSRSTSRSNSTTRRSLLVFRMRSDSSKLARNFTLSSFMLRSCSCSVSIWRLCLENVLDISSLYAAKADASDLNSTTTLSYSPILNRACSNWTVNSFRLCIVSRNFCFNLSTSCSMLSASMVMERDVPAPAARIVLSLFS</sequence>
<name>Q0E557_SFAVA</name>
<evidence type="ECO:0000313" key="1">
    <source>
        <dbReference type="EMBL" id="CAL44644.1"/>
    </source>
</evidence>
<organism evidence="1 2">
    <name type="scientific">Spodoptera frugiperda ascovirus 1a</name>
    <name type="common">SfAV-1a</name>
    <dbReference type="NCBI Taxonomy" id="113370"/>
    <lineage>
        <taxon>Viruses</taxon>
        <taxon>Varidnaviria</taxon>
        <taxon>Bamfordvirae</taxon>
        <taxon>Nucleocytoviricota</taxon>
        <taxon>Megaviricetes</taxon>
        <taxon>Pimascovirales</taxon>
        <taxon>Pimascovirales incertae sedis</taxon>
        <taxon>Ascoviridae</taxon>
        <taxon>Ascovirus</taxon>
        <taxon>Ascovirus sfav1a</taxon>
    </lineage>
</organism>
<dbReference type="GeneID" id="4306165"/>
<evidence type="ECO:0000313" key="2">
    <source>
        <dbReference type="Proteomes" id="UP000008030"/>
    </source>
</evidence>
<accession>Q0E557</accession>
<proteinExistence type="predicted"/>
<dbReference type="EMBL" id="AM398843">
    <property type="protein sequence ID" value="CAL44644.1"/>
    <property type="molecule type" value="Genomic_DNA"/>
</dbReference>
<organismHost>
    <name type="scientific">Spodoptera frugiperda</name>
    <name type="common">Fall armyworm</name>
    <dbReference type="NCBI Taxonomy" id="7108"/>
</organismHost>
<gene>
    <name evidence="1" type="primary">ORF044</name>
</gene>
<dbReference type="RefSeq" id="YP_762400.1">
    <property type="nucleotide sequence ID" value="NC_008361.1"/>
</dbReference>
<keyword evidence="2" id="KW-1185">Reference proteome</keyword>
<dbReference type="KEGG" id="vg:4306165"/>
<reference evidence="1 2" key="1">
    <citation type="journal article" date="2006" name="J. Virol.">
        <title>Genomic sequence of Spodoptera frugiperda Ascovirus 1a, an enveloped, double-stranded DNA insect virus that manipulates apoptosis for viral reproduction.</title>
        <authorList>
            <person name="Bideshi D.K."/>
            <person name="Demattei M.V."/>
            <person name="Rouleux-Bonnin F."/>
            <person name="Stasiak K."/>
            <person name="Tan Y."/>
            <person name="Bigot S."/>
            <person name="Bigot Y."/>
            <person name="Federici B.A."/>
        </authorList>
    </citation>
    <scope>NUCLEOTIDE SEQUENCE [LARGE SCALE GENOMIC DNA]</scope>
    <source>
        <strain evidence="2">SvAV-1a</strain>
    </source>
</reference>